<evidence type="ECO:0000313" key="2">
    <source>
        <dbReference type="Proteomes" id="UP000268162"/>
    </source>
</evidence>
<dbReference type="EMBL" id="ML003047">
    <property type="protein sequence ID" value="RKP34848.1"/>
    <property type="molecule type" value="Genomic_DNA"/>
</dbReference>
<protein>
    <submittedName>
        <fullName evidence="1">Uncharacterized protein</fullName>
    </submittedName>
</protein>
<keyword evidence="2" id="KW-1185">Reference proteome</keyword>
<sequence length="178" mass="20636">MPRRLTRSNLIDHQPDKLHRTFVDGLSKYARNKDILSLFSVGRAQEQVLRPFCFRRVRIATSSSDAHEMHSVLRKYRENIHQVTLVLDSEFTADPRFCDTLGRVINILAKLKSLVIEVYHPALLQMLVRLLGPAIQQVEKFKLVNPMRTNFYMNPWPVLIPERLPYGIENDNSTLVLG</sequence>
<reference evidence="2" key="1">
    <citation type="journal article" date="2018" name="Nat. Microbiol.">
        <title>Leveraging single-cell genomics to expand the fungal tree of life.</title>
        <authorList>
            <person name="Ahrendt S.R."/>
            <person name="Quandt C.A."/>
            <person name="Ciobanu D."/>
            <person name="Clum A."/>
            <person name="Salamov A."/>
            <person name="Andreopoulos B."/>
            <person name="Cheng J.F."/>
            <person name="Woyke T."/>
            <person name="Pelin A."/>
            <person name="Henrissat B."/>
            <person name="Reynolds N.K."/>
            <person name="Benny G.L."/>
            <person name="Smith M.E."/>
            <person name="James T.Y."/>
            <person name="Grigoriev I.V."/>
        </authorList>
    </citation>
    <scope>NUCLEOTIDE SEQUENCE [LARGE SCALE GENOMIC DNA]</scope>
    <source>
        <strain evidence="2">RSA 468</strain>
    </source>
</reference>
<dbReference type="AlphaFoldDB" id="A0A4P9ZNV4"/>
<name>A0A4P9ZNV4_9FUNG</name>
<dbReference type="Proteomes" id="UP000268162">
    <property type="component" value="Unassembled WGS sequence"/>
</dbReference>
<accession>A0A4P9ZNV4</accession>
<proteinExistence type="predicted"/>
<organism evidence="1 2">
    <name type="scientific">Dimargaris cristalligena</name>
    <dbReference type="NCBI Taxonomy" id="215637"/>
    <lineage>
        <taxon>Eukaryota</taxon>
        <taxon>Fungi</taxon>
        <taxon>Fungi incertae sedis</taxon>
        <taxon>Zoopagomycota</taxon>
        <taxon>Kickxellomycotina</taxon>
        <taxon>Dimargaritomycetes</taxon>
        <taxon>Dimargaritales</taxon>
        <taxon>Dimargaritaceae</taxon>
        <taxon>Dimargaris</taxon>
    </lineage>
</organism>
<gene>
    <name evidence="1" type="ORF">BJ085DRAFT_29206</name>
</gene>
<evidence type="ECO:0000313" key="1">
    <source>
        <dbReference type="EMBL" id="RKP34848.1"/>
    </source>
</evidence>